<dbReference type="RefSeq" id="WP_382417216.1">
    <property type="nucleotide sequence ID" value="NZ_AP031500.1"/>
</dbReference>
<dbReference type="InterPro" id="IPR000757">
    <property type="entry name" value="Beta-glucanase-like"/>
</dbReference>
<dbReference type="Proteomes" id="UP001595548">
    <property type="component" value="Unassembled WGS sequence"/>
</dbReference>
<evidence type="ECO:0000256" key="2">
    <source>
        <dbReference type="SAM" id="MobiDB-lite"/>
    </source>
</evidence>
<dbReference type="PANTHER" id="PTHR10963:SF55">
    <property type="entry name" value="GLYCOSIDE HYDROLASE FAMILY 16 PROTEIN"/>
    <property type="match status" value="1"/>
</dbReference>
<dbReference type="InterPro" id="IPR050546">
    <property type="entry name" value="Glycosyl_Hydrlase_16"/>
</dbReference>
<evidence type="ECO:0000259" key="3">
    <source>
        <dbReference type="PROSITE" id="PS51762"/>
    </source>
</evidence>
<dbReference type="InterPro" id="IPR013320">
    <property type="entry name" value="ConA-like_dom_sf"/>
</dbReference>
<accession>A0ABV7HUA2</accession>
<evidence type="ECO:0000313" key="4">
    <source>
        <dbReference type="EMBL" id="MFC3156115.1"/>
    </source>
</evidence>
<comment type="similarity">
    <text evidence="1">Belongs to the glycosyl hydrolase 16 family.</text>
</comment>
<keyword evidence="5" id="KW-1185">Reference proteome</keyword>
<feature type="domain" description="GH16" evidence="3">
    <location>
        <begin position="1"/>
        <end position="271"/>
    </location>
</feature>
<reference evidence="5" key="1">
    <citation type="journal article" date="2019" name="Int. J. Syst. Evol. Microbiol.">
        <title>The Global Catalogue of Microorganisms (GCM) 10K type strain sequencing project: providing services to taxonomists for standard genome sequencing and annotation.</title>
        <authorList>
            <consortium name="The Broad Institute Genomics Platform"/>
            <consortium name="The Broad Institute Genome Sequencing Center for Infectious Disease"/>
            <person name="Wu L."/>
            <person name="Ma J."/>
        </authorList>
    </citation>
    <scope>NUCLEOTIDE SEQUENCE [LARGE SCALE GENOMIC DNA]</scope>
    <source>
        <strain evidence="5">KCTC 52141</strain>
    </source>
</reference>
<feature type="compositionally biased region" description="Gly residues" evidence="2">
    <location>
        <begin position="877"/>
        <end position="887"/>
    </location>
</feature>
<dbReference type="SUPFAM" id="SSF49785">
    <property type="entry name" value="Galactose-binding domain-like"/>
    <property type="match status" value="3"/>
</dbReference>
<evidence type="ECO:0000313" key="5">
    <source>
        <dbReference type="Proteomes" id="UP001595548"/>
    </source>
</evidence>
<dbReference type="InterPro" id="IPR041443">
    <property type="entry name" value="Exop_C"/>
</dbReference>
<dbReference type="CDD" id="cd08023">
    <property type="entry name" value="GH16_laminarinase_like"/>
    <property type="match status" value="2"/>
</dbReference>
<name>A0ABV7HUA2_9GAMM</name>
<dbReference type="Pfam" id="PF18559">
    <property type="entry name" value="Exop_C"/>
    <property type="match status" value="1"/>
</dbReference>
<feature type="region of interest" description="Disordered" evidence="2">
    <location>
        <begin position="844"/>
        <end position="895"/>
    </location>
</feature>
<dbReference type="Pfam" id="PF00722">
    <property type="entry name" value="Glyco_hydro_16"/>
    <property type="match status" value="2"/>
</dbReference>
<dbReference type="SUPFAM" id="SSF49899">
    <property type="entry name" value="Concanavalin A-like lectins/glucanases"/>
    <property type="match status" value="2"/>
</dbReference>
<dbReference type="Gene3D" id="2.60.120.430">
    <property type="entry name" value="Galactose-binding lectin"/>
    <property type="match status" value="2"/>
</dbReference>
<feature type="domain" description="GH16" evidence="3">
    <location>
        <begin position="909"/>
        <end position="1181"/>
    </location>
</feature>
<comment type="caution">
    <text evidence="4">The sequence shown here is derived from an EMBL/GenBank/DDBJ whole genome shotgun (WGS) entry which is preliminary data.</text>
</comment>
<dbReference type="PANTHER" id="PTHR10963">
    <property type="entry name" value="GLYCOSYL HYDROLASE-RELATED"/>
    <property type="match status" value="1"/>
</dbReference>
<feature type="compositionally biased region" description="Low complexity" evidence="2">
    <location>
        <begin position="844"/>
        <end position="876"/>
    </location>
</feature>
<dbReference type="EMBL" id="JBHRTL010000027">
    <property type="protein sequence ID" value="MFC3156115.1"/>
    <property type="molecule type" value="Genomic_DNA"/>
</dbReference>
<dbReference type="PROSITE" id="PS51762">
    <property type="entry name" value="GH16_2"/>
    <property type="match status" value="2"/>
</dbReference>
<sequence>MVWSDEFEGSSIDSSKWAHEVNCWGGGNNEQQCYTDRADNSYVQDGKLFIVARQESFSGPAVNNEDPSYDPADTSATMPYTSARLRTRDKADWTYGRMEINAKLPQGDGLWPAIWMLPTDSKYGGWPLSGEIDIMEAVNPNAGGANEVYGTLHYGRVWPNNLNTGSDYSPPANVWDEFHTYAVEWEQGEIRWYVDDVHFATHTQDDWFTYYWGGQEQGFQLGTDDAPFDQNFHMLLNVAVGGNWPGAPDGSASFPQTMEVDYVRVYECSANPTTGKGCATIDPSAKDVAGVAPPTAESYDLYNGGATSFTFSTVDGEVTNTLVPGFYDNNTGNVISDPQGMDANGNTVWDIEFNGPGNAFLTTGDMSAYPEVNDGLKFTNVAEYGELRFKMLVEAIDPATELHIKLDSGWPNVSFHTIDTPAVGEWTEVAVAINELSPNNIETGEANLGQLINAFVIEASGGTAHVQLADIQLGCLSPCGVDPVLAAVSDTLTDQFTIFKNGVPGANWDFGVGSWDNNSGHVTAQTATDPDRGDVLDILFDTSGNNGLAFIQSTTPKNGRAFATNGKLRFDINVLDYGTNTNGIVVKAESGPGVGTGDYVIDRVPAGTWTTLTIDIADLLSAPGNSGFNIDAFNTPFVILPAWDDQAGVHIQIDNVEWIDGDGSSETTVDAITDSFDIYANGAPSSAQGLNIGIWDNDTGHITVNTVADVDRGDVLQLDYSDSANNGVAFLHFTDLKNLSAFASEGQLVFDLKVLDFGSNTSGLIVKAESGANMGSGDYQISTPLVNVWTTYTIDIADLVAAGPQAGFTLDSINTPFVFLPAWGDQAGVSVQLDNIRWLLNGGSSSSASSSSSSSSSVSSSSVSSSSESSASSSSSVGGGTGGGTGAGIDTSGSAPTSLATGWELVWNDEFNGASIDSDRWEHEVNCWGGGNNEAQCYTDSADNSYVADSLLHISAIYEGAGMVCGPSLNQEDPGYPGANACKDYSSARLRTRGKADWTYGRMEIRARVPQGVGVWPAIWMLPSDTSTYGGWPHSGELDIFEAFQPGVAGPAPTGAENEMHGTLHYGYSWPWNQYSGAAYEPPTNIWDDFYTYTVEWEEGEIRWYVNDVLFARNSGNWFIYYWGGQEIGYQVGTEAQPFDNPFHMILNVALGNGQYIDLPEFTDTRTMEVDYVRVYECSLDPVSGKGCETPTANAGVTPTNIAGHVPPPDTREELYLFQDGLKTLTLAGNEGDVQASFTPQLYPDAATVISNPDAAGPNSETVWDIEFTGAPASAFLTSDGGLNFGDNLHSRAKNLGELRFDLRVLDIEPGTSLLIKIDSVYPKVSYHEIEIPADVGAGAQWSEVAVRLWSLQPNTNEGYASPVDYTSINNAFVIEASGGTAHVQLNNIRLTCLDDAVANCDITPIEPAEEITEDMDIFVDNLAADWSNPGFEVYQQGGQVITIDATATDPDKGTVIEVEFTDTGFGTFYIRDSSAKDLSAFTSGNLVFDLKVVSNTGNTNGFVVKADCGYPCVGTEVSVPLPADNEWHPISVPISDINQGGFDITKVDVPFSLWPIAGEQNVTFQVDNIRWELAD</sequence>
<dbReference type="Gene3D" id="2.60.120.200">
    <property type="match status" value="2"/>
</dbReference>
<proteinExistence type="inferred from homology"/>
<gene>
    <name evidence="4" type="ORF">ACFOEB_12975</name>
</gene>
<organism evidence="4 5">
    <name type="scientific">Gilvimarinus japonicus</name>
    <dbReference type="NCBI Taxonomy" id="1796469"/>
    <lineage>
        <taxon>Bacteria</taxon>
        <taxon>Pseudomonadati</taxon>
        <taxon>Pseudomonadota</taxon>
        <taxon>Gammaproteobacteria</taxon>
        <taxon>Cellvibrionales</taxon>
        <taxon>Cellvibrionaceae</taxon>
        <taxon>Gilvimarinus</taxon>
    </lineage>
</organism>
<evidence type="ECO:0000256" key="1">
    <source>
        <dbReference type="ARBA" id="ARBA00006865"/>
    </source>
</evidence>
<dbReference type="InterPro" id="IPR008979">
    <property type="entry name" value="Galactose-bd-like_sf"/>
</dbReference>
<protein>
    <submittedName>
        <fullName evidence="4">Family 16 glycosylhydrolase</fullName>
    </submittedName>
</protein>